<proteinExistence type="predicted"/>
<dbReference type="EMBL" id="GBXM01040220">
    <property type="protein sequence ID" value="JAH68357.1"/>
    <property type="molecule type" value="Transcribed_RNA"/>
</dbReference>
<reference evidence="1" key="1">
    <citation type="submission" date="2014-11" db="EMBL/GenBank/DDBJ databases">
        <authorList>
            <person name="Amaro Gonzalez C."/>
        </authorList>
    </citation>
    <scope>NUCLEOTIDE SEQUENCE</scope>
</reference>
<reference evidence="1" key="2">
    <citation type="journal article" date="2015" name="Fish Shellfish Immunol.">
        <title>Early steps in the European eel (Anguilla anguilla)-Vibrio vulnificus interaction in the gills: Role of the RtxA13 toxin.</title>
        <authorList>
            <person name="Callol A."/>
            <person name="Pajuelo D."/>
            <person name="Ebbesson L."/>
            <person name="Teles M."/>
            <person name="MacKenzie S."/>
            <person name="Amaro C."/>
        </authorList>
    </citation>
    <scope>NUCLEOTIDE SEQUENCE</scope>
</reference>
<protein>
    <submittedName>
        <fullName evidence="1">Uncharacterized protein</fullName>
    </submittedName>
</protein>
<evidence type="ECO:0000313" key="1">
    <source>
        <dbReference type="EMBL" id="JAH68357.1"/>
    </source>
</evidence>
<organism evidence="1">
    <name type="scientific">Anguilla anguilla</name>
    <name type="common">European freshwater eel</name>
    <name type="synonym">Muraena anguilla</name>
    <dbReference type="NCBI Taxonomy" id="7936"/>
    <lineage>
        <taxon>Eukaryota</taxon>
        <taxon>Metazoa</taxon>
        <taxon>Chordata</taxon>
        <taxon>Craniata</taxon>
        <taxon>Vertebrata</taxon>
        <taxon>Euteleostomi</taxon>
        <taxon>Actinopterygii</taxon>
        <taxon>Neopterygii</taxon>
        <taxon>Teleostei</taxon>
        <taxon>Anguilliformes</taxon>
        <taxon>Anguillidae</taxon>
        <taxon>Anguilla</taxon>
    </lineage>
</organism>
<dbReference type="AlphaFoldDB" id="A0A0E9URB6"/>
<name>A0A0E9URB6_ANGAN</name>
<accession>A0A0E9URB6</accession>
<sequence>MKISNLTLVTNEKTWHTSEVD</sequence>